<proteinExistence type="predicted"/>
<organism evidence="1 2">
    <name type="scientific">Sediminibacillus halophilus</name>
    <dbReference type="NCBI Taxonomy" id="482461"/>
    <lineage>
        <taxon>Bacteria</taxon>
        <taxon>Bacillati</taxon>
        <taxon>Bacillota</taxon>
        <taxon>Bacilli</taxon>
        <taxon>Bacillales</taxon>
        <taxon>Bacillaceae</taxon>
        <taxon>Sediminibacillus</taxon>
    </lineage>
</organism>
<gene>
    <name evidence="1" type="ORF">SAMN05216244_1406</name>
</gene>
<accession>A0A1G9PEY1</accession>
<dbReference type="EMBL" id="FNHF01000001">
    <property type="protein sequence ID" value="SDL97412.1"/>
    <property type="molecule type" value="Genomic_DNA"/>
</dbReference>
<sequence length="95" mass="10983">MGYMLPVPLYQYQDYQERVTRSAPSPFYIEGVYKANFDTKHKQIEKEENGKTEVDSKPAEMKKSLYAPRSVHKSYLAEKVYADVTGKGLHFSETI</sequence>
<dbReference type="AlphaFoldDB" id="A0A1G9PEY1"/>
<evidence type="ECO:0000313" key="1">
    <source>
        <dbReference type="EMBL" id="SDL97412.1"/>
    </source>
</evidence>
<evidence type="ECO:0000313" key="2">
    <source>
        <dbReference type="Proteomes" id="UP000182347"/>
    </source>
</evidence>
<dbReference type="Proteomes" id="UP000182347">
    <property type="component" value="Unassembled WGS sequence"/>
</dbReference>
<dbReference type="STRING" id="482461.SAMN05216244_1406"/>
<dbReference type="OrthoDB" id="2706316at2"/>
<keyword evidence="2" id="KW-1185">Reference proteome</keyword>
<name>A0A1G9PEY1_9BACI</name>
<protein>
    <submittedName>
        <fullName evidence="1">Uncharacterized protein</fullName>
    </submittedName>
</protein>
<dbReference type="RefSeq" id="WP_074598068.1">
    <property type="nucleotide sequence ID" value="NZ_FNHF01000001.1"/>
</dbReference>
<reference evidence="2" key="1">
    <citation type="submission" date="2016-10" db="EMBL/GenBank/DDBJ databases">
        <authorList>
            <person name="Varghese N."/>
            <person name="Submissions S."/>
        </authorList>
    </citation>
    <scope>NUCLEOTIDE SEQUENCE [LARGE SCALE GENOMIC DNA]</scope>
    <source>
        <strain evidence="2">CGMCC 1.6199</strain>
    </source>
</reference>